<evidence type="ECO:0000259" key="23">
    <source>
        <dbReference type="PROSITE" id="PS50112"/>
    </source>
</evidence>
<keyword evidence="14" id="KW-0547">Nucleotide-binding</keyword>
<evidence type="ECO:0000256" key="17">
    <source>
        <dbReference type="ARBA" id="ARBA00022989"/>
    </source>
</evidence>
<dbReference type="GO" id="GO:0005524">
    <property type="term" value="F:ATP binding"/>
    <property type="evidence" value="ECO:0007669"/>
    <property type="project" value="UniProtKB-KW"/>
</dbReference>
<proteinExistence type="predicted"/>
<keyword evidence="10" id="KW-0288">FMN</keyword>
<dbReference type="Proteomes" id="UP000305709">
    <property type="component" value="Unassembled WGS sequence"/>
</dbReference>
<keyword evidence="8" id="KW-0716">Sensory transduction</keyword>
<keyword evidence="16" id="KW-0067">ATP-binding</keyword>
<feature type="domain" description="PAS" evidence="23">
    <location>
        <begin position="176"/>
        <end position="246"/>
    </location>
</feature>
<dbReference type="GO" id="GO:0005886">
    <property type="term" value="C:plasma membrane"/>
    <property type="evidence" value="ECO:0007669"/>
    <property type="project" value="UniProtKB-SubCell"/>
</dbReference>
<dbReference type="Pfam" id="PF08447">
    <property type="entry name" value="PAS_3"/>
    <property type="match status" value="2"/>
</dbReference>
<dbReference type="Gene3D" id="3.30.565.10">
    <property type="entry name" value="Histidine kinase-like ATPase, C-terminal domain"/>
    <property type="match status" value="1"/>
</dbReference>
<keyword evidence="19" id="KW-0843">Virulence</keyword>
<dbReference type="RefSeq" id="WP_139082672.1">
    <property type="nucleotide sequence ID" value="NZ_VDFV01000029.1"/>
</dbReference>
<feature type="domain" description="PAS" evidence="23">
    <location>
        <begin position="45"/>
        <end position="120"/>
    </location>
</feature>
<dbReference type="SMART" id="SM00091">
    <property type="entry name" value="PAS"/>
    <property type="match status" value="2"/>
</dbReference>
<keyword evidence="4" id="KW-1003">Cell membrane</keyword>
<dbReference type="CDD" id="cd00130">
    <property type="entry name" value="PAS"/>
    <property type="match status" value="2"/>
</dbReference>
<keyword evidence="15" id="KW-0418">Kinase</keyword>
<comment type="catalytic activity">
    <reaction evidence="1">
        <text>ATP + protein L-histidine = ADP + protein N-phospho-L-histidine.</text>
        <dbReference type="EC" id="2.7.13.3"/>
    </reaction>
</comment>
<dbReference type="SMART" id="SM00911">
    <property type="entry name" value="HWE_HK"/>
    <property type="match status" value="1"/>
</dbReference>
<dbReference type="NCBIfam" id="TIGR00229">
    <property type="entry name" value="sensory_box"/>
    <property type="match status" value="2"/>
</dbReference>
<keyword evidence="6" id="KW-0600">Photoreceptor protein</keyword>
<dbReference type="OrthoDB" id="9816309at2"/>
<keyword evidence="26" id="KW-1185">Reference proteome</keyword>
<name>A0A5C4ND05_9RHOB</name>
<evidence type="ECO:0000259" key="24">
    <source>
        <dbReference type="PROSITE" id="PS50113"/>
    </source>
</evidence>
<accession>A0A5C4ND05</accession>
<dbReference type="PANTHER" id="PTHR41523">
    <property type="entry name" value="TWO-COMPONENT SYSTEM SENSOR PROTEIN"/>
    <property type="match status" value="1"/>
</dbReference>
<evidence type="ECO:0000256" key="22">
    <source>
        <dbReference type="SAM" id="MobiDB-lite"/>
    </source>
</evidence>
<evidence type="ECO:0000256" key="13">
    <source>
        <dbReference type="ARBA" id="ARBA00022737"/>
    </source>
</evidence>
<evidence type="ECO:0000256" key="1">
    <source>
        <dbReference type="ARBA" id="ARBA00000085"/>
    </source>
</evidence>
<feature type="compositionally biased region" description="Basic and acidic residues" evidence="22">
    <location>
        <begin position="33"/>
        <end position="47"/>
    </location>
</feature>
<dbReference type="Pfam" id="PF13581">
    <property type="entry name" value="HATPase_c_2"/>
    <property type="match status" value="1"/>
</dbReference>
<reference evidence="25 26" key="1">
    <citation type="submission" date="2019-06" db="EMBL/GenBank/DDBJ databases">
        <authorList>
            <person name="Jiang L."/>
        </authorList>
    </citation>
    <scope>NUCLEOTIDE SEQUENCE [LARGE SCALE GENOMIC DNA]</scope>
    <source>
        <strain evidence="25 26">YIM 48858</strain>
    </source>
</reference>
<evidence type="ECO:0000256" key="5">
    <source>
        <dbReference type="ARBA" id="ARBA00022519"/>
    </source>
</evidence>
<dbReference type="Pfam" id="PF07536">
    <property type="entry name" value="HWE_HK"/>
    <property type="match status" value="1"/>
</dbReference>
<evidence type="ECO:0000256" key="4">
    <source>
        <dbReference type="ARBA" id="ARBA00022475"/>
    </source>
</evidence>
<dbReference type="PROSITE" id="PS50112">
    <property type="entry name" value="PAS"/>
    <property type="match status" value="2"/>
</dbReference>
<comment type="subcellular location">
    <subcellularLocation>
        <location evidence="2">Cell inner membrane</location>
        <topology evidence="2">Multi-pass membrane protein</topology>
    </subcellularLocation>
</comment>
<dbReference type="FunFam" id="3.30.450.20:FF:000099">
    <property type="entry name" value="Sensory box sensor histidine kinase"/>
    <property type="match status" value="1"/>
</dbReference>
<evidence type="ECO:0000256" key="7">
    <source>
        <dbReference type="ARBA" id="ARBA00022553"/>
    </source>
</evidence>
<keyword evidence="13" id="KW-0677">Repeat</keyword>
<dbReference type="GO" id="GO:0009881">
    <property type="term" value="F:photoreceptor activity"/>
    <property type="evidence" value="ECO:0007669"/>
    <property type="project" value="UniProtKB-KW"/>
</dbReference>
<evidence type="ECO:0000256" key="19">
    <source>
        <dbReference type="ARBA" id="ARBA00023026"/>
    </source>
</evidence>
<dbReference type="FunFam" id="2.10.70.100:FF:000001">
    <property type="entry name" value="Sensory transduction histidine kinase"/>
    <property type="match status" value="1"/>
</dbReference>
<feature type="domain" description="PAC" evidence="24">
    <location>
        <begin position="249"/>
        <end position="301"/>
    </location>
</feature>
<evidence type="ECO:0000256" key="2">
    <source>
        <dbReference type="ARBA" id="ARBA00004429"/>
    </source>
</evidence>
<comment type="caution">
    <text evidence="25">The sequence shown here is derived from an EMBL/GenBank/DDBJ whole genome shotgun (WGS) entry which is preliminary data.</text>
</comment>
<dbReference type="InterPro" id="IPR000014">
    <property type="entry name" value="PAS"/>
</dbReference>
<dbReference type="InterPro" id="IPR000700">
    <property type="entry name" value="PAS-assoc_C"/>
</dbReference>
<feature type="compositionally biased region" description="Basic and acidic residues" evidence="22">
    <location>
        <begin position="1"/>
        <end position="11"/>
    </location>
</feature>
<evidence type="ECO:0000256" key="21">
    <source>
        <dbReference type="ARBA" id="ARBA00023170"/>
    </source>
</evidence>
<dbReference type="SMART" id="SM00086">
    <property type="entry name" value="PAC"/>
    <property type="match status" value="2"/>
</dbReference>
<dbReference type="InterPro" id="IPR003594">
    <property type="entry name" value="HATPase_dom"/>
</dbReference>
<evidence type="ECO:0000256" key="6">
    <source>
        <dbReference type="ARBA" id="ARBA00022543"/>
    </source>
</evidence>
<evidence type="ECO:0000256" key="16">
    <source>
        <dbReference type="ARBA" id="ARBA00022840"/>
    </source>
</evidence>
<keyword evidence="5" id="KW-0997">Cell inner membrane</keyword>
<keyword evidence="20" id="KW-0472">Membrane</keyword>
<evidence type="ECO:0000256" key="18">
    <source>
        <dbReference type="ARBA" id="ARBA00022991"/>
    </source>
</evidence>
<organism evidence="25 26">
    <name type="scientific">Rubellimicrobium roseum</name>
    <dbReference type="NCBI Taxonomy" id="687525"/>
    <lineage>
        <taxon>Bacteria</taxon>
        <taxon>Pseudomonadati</taxon>
        <taxon>Pseudomonadota</taxon>
        <taxon>Alphaproteobacteria</taxon>
        <taxon>Rhodobacterales</taxon>
        <taxon>Roseobacteraceae</taxon>
        <taxon>Rubellimicrobium</taxon>
    </lineage>
</organism>
<keyword evidence="11" id="KW-0808">Transferase</keyword>
<evidence type="ECO:0000256" key="8">
    <source>
        <dbReference type="ARBA" id="ARBA00022606"/>
    </source>
</evidence>
<protein>
    <recommendedName>
        <fullName evidence="3">histidine kinase</fullName>
        <ecNumber evidence="3">2.7.13.3</ecNumber>
    </recommendedName>
</protein>
<evidence type="ECO:0000256" key="3">
    <source>
        <dbReference type="ARBA" id="ARBA00012438"/>
    </source>
</evidence>
<evidence type="ECO:0000313" key="25">
    <source>
        <dbReference type="EMBL" id="TNC67229.1"/>
    </source>
</evidence>
<dbReference type="AlphaFoldDB" id="A0A5C4ND05"/>
<dbReference type="InterPro" id="IPR036890">
    <property type="entry name" value="HATPase_C_sf"/>
</dbReference>
<evidence type="ECO:0000256" key="12">
    <source>
        <dbReference type="ARBA" id="ARBA00022692"/>
    </source>
</evidence>
<feature type="region of interest" description="Disordered" evidence="22">
    <location>
        <begin position="1"/>
        <end position="47"/>
    </location>
</feature>
<evidence type="ECO:0000256" key="10">
    <source>
        <dbReference type="ARBA" id="ARBA00022643"/>
    </source>
</evidence>
<keyword evidence="7" id="KW-0597">Phosphoprotein</keyword>
<dbReference type="Gene3D" id="3.30.450.20">
    <property type="entry name" value="PAS domain"/>
    <property type="match status" value="2"/>
</dbReference>
<keyword evidence="12" id="KW-0812">Transmembrane</keyword>
<dbReference type="InterPro" id="IPR011102">
    <property type="entry name" value="Sig_transdc_His_kinase_HWE"/>
</dbReference>
<dbReference type="PANTHER" id="PTHR41523:SF8">
    <property type="entry name" value="ETHYLENE RESPONSE SENSOR PROTEIN"/>
    <property type="match status" value="1"/>
</dbReference>
<dbReference type="PROSITE" id="PS50113">
    <property type="entry name" value="PAC"/>
    <property type="match status" value="2"/>
</dbReference>
<evidence type="ECO:0000256" key="11">
    <source>
        <dbReference type="ARBA" id="ARBA00022679"/>
    </source>
</evidence>
<dbReference type="InterPro" id="IPR035965">
    <property type="entry name" value="PAS-like_dom_sf"/>
</dbReference>
<evidence type="ECO:0000256" key="9">
    <source>
        <dbReference type="ARBA" id="ARBA00022630"/>
    </source>
</evidence>
<feature type="domain" description="PAC" evidence="24">
    <location>
        <begin position="123"/>
        <end position="175"/>
    </location>
</feature>
<evidence type="ECO:0000256" key="15">
    <source>
        <dbReference type="ARBA" id="ARBA00022777"/>
    </source>
</evidence>
<gene>
    <name evidence="25" type="ORF">FHG71_15825</name>
</gene>
<dbReference type="SUPFAM" id="SSF55785">
    <property type="entry name" value="PYP-like sensor domain (PAS domain)"/>
    <property type="match status" value="2"/>
</dbReference>
<dbReference type="InterPro" id="IPR001610">
    <property type="entry name" value="PAC"/>
</dbReference>
<evidence type="ECO:0000313" key="26">
    <source>
        <dbReference type="Proteomes" id="UP000305709"/>
    </source>
</evidence>
<keyword evidence="17" id="KW-1133">Transmembrane helix</keyword>
<evidence type="ECO:0000256" key="20">
    <source>
        <dbReference type="ARBA" id="ARBA00023136"/>
    </source>
</evidence>
<dbReference type="EMBL" id="VDFV01000029">
    <property type="protein sequence ID" value="TNC67229.1"/>
    <property type="molecule type" value="Genomic_DNA"/>
</dbReference>
<sequence length="502" mass="55844">MTRSAHDHAEPVMDDWDGDPGRLPHSTPALVASHHEGGSDPVEQSRDRLSRALEASGLVGSWEWDIEDDLVRANPTLARLFGLDLDAAARGLSLDAFFSGIHPQDRDPVRASIEQALVTGEEYRSEYRVVGQDGTLRWVTARGRCERNGAGRPVRFPGILIDITERRQAELALRESEARLEAIVDSVDQMIWSTRPDGFHDYYNARWYEFTGVPEGSTDGEGWNGMFHPEDQERAWTCWRHSLATGEPYHIEYRLRHRSGQYRWVIGRAQPMRDTTGRITRWYGTCTDIHDLKQAEEARDLIARELQHRIKNIFALVSSLVALSARDLPEARPFAALLQSRFSALARAHDTISPAGAPGLVTGPKEQTLQGVFRLVLAPYQEAPGQRIELTGDDMRVDPQQATALALLVHELVTNAVKHGSLAAHEGRVSVRCAAARETFRIVWQEQGGPGEPLTPERRGFGTLLTDRVAAGQLGATLSRDWQPHGLVVTIEVPLADLTGGR</sequence>
<keyword evidence="18" id="KW-0157">Chromophore</keyword>
<keyword evidence="9" id="KW-0285">Flavoprotein</keyword>
<dbReference type="Gene3D" id="2.10.70.100">
    <property type="match status" value="1"/>
</dbReference>
<evidence type="ECO:0000256" key="14">
    <source>
        <dbReference type="ARBA" id="ARBA00022741"/>
    </source>
</evidence>
<dbReference type="SUPFAM" id="SSF55874">
    <property type="entry name" value="ATPase domain of HSP90 chaperone/DNA topoisomerase II/histidine kinase"/>
    <property type="match status" value="1"/>
</dbReference>
<dbReference type="InterPro" id="IPR013655">
    <property type="entry name" value="PAS_fold_3"/>
</dbReference>
<keyword evidence="21" id="KW-0675">Receptor</keyword>
<dbReference type="GO" id="GO:0004673">
    <property type="term" value="F:protein histidine kinase activity"/>
    <property type="evidence" value="ECO:0007669"/>
    <property type="project" value="UniProtKB-EC"/>
</dbReference>
<dbReference type="EC" id="2.7.13.3" evidence="3"/>